<protein>
    <submittedName>
        <fullName evidence="1">Uncharacterized protein</fullName>
    </submittedName>
</protein>
<dbReference type="EMBL" id="JBAMMX010000001">
    <property type="protein sequence ID" value="KAK6947355.1"/>
    <property type="molecule type" value="Genomic_DNA"/>
</dbReference>
<organism evidence="1 2">
    <name type="scientific">Dillenia turbinata</name>
    <dbReference type="NCBI Taxonomy" id="194707"/>
    <lineage>
        <taxon>Eukaryota</taxon>
        <taxon>Viridiplantae</taxon>
        <taxon>Streptophyta</taxon>
        <taxon>Embryophyta</taxon>
        <taxon>Tracheophyta</taxon>
        <taxon>Spermatophyta</taxon>
        <taxon>Magnoliopsida</taxon>
        <taxon>eudicotyledons</taxon>
        <taxon>Gunneridae</taxon>
        <taxon>Pentapetalae</taxon>
        <taxon>Dilleniales</taxon>
        <taxon>Dilleniaceae</taxon>
        <taxon>Dillenia</taxon>
    </lineage>
</organism>
<name>A0AAN8ZW45_9MAGN</name>
<reference evidence="1 2" key="1">
    <citation type="submission" date="2023-12" db="EMBL/GenBank/DDBJ databases">
        <title>A high-quality genome assembly for Dillenia turbinata (Dilleniales).</title>
        <authorList>
            <person name="Chanderbali A."/>
        </authorList>
    </citation>
    <scope>NUCLEOTIDE SEQUENCE [LARGE SCALE GENOMIC DNA]</scope>
    <source>
        <strain evidence="1">LSX21</strain>
        <tissue evidence="1">Leaf</tissue>
    </source>
</reference>
<dbReference type="AlphaFoldDB" id="A0AAN8ZW45"/>
<sequence>MKGKPMNPLITFEHKRIALALMEFYGTWWEDPGSIIIEANKPRCKKTNGDISHMKPGSNNVNDFIIGLSGDLEVDGVPDLQEQERFCINETSLNGASDIADSFKMLCFVNDYDGKVANQVNNGAEGWYSVYQSKEICKHVETMYESDAVISKLLGSKP</sequence>
<proteinExistence type="predicted"/>
<evidence type="ECO:0000313" key="2">
    <source>
        <dbReference type="Proteomes" id="UP001370490"/>
    </source>
</evidence>
<keyword evidence="2" id="KW-1185">Reference proteome</keyword>
<evidence type="ECO:0000313" key="1">
    <source>
        <dbReference type="EMBL" id="KAK6947355.1"/>
    </source>
</evidence>
<accession>A0AAN8ZW45</accession>
<dbReference type="Proteomes" id="UP001370490">
    <property type="component" value="Unassembled WGS sequence"/>
</dbReference>
<gene>
    <name evidence="1" type="ORF">RJ641_000828</name>
</gene>
<comment type="caution">
    <text evidence="1">The sequence shown here is derived from an EMBL/GenBank/DDBJ whole genome shotgun (WGS) entry which is preliminary data.</text>
</comment>